<dbReference type="GeneID" id="70233329"/>
<name>A0A9P8PCM9_9ASCO</name>
<organism evidence="1 2">
    <name type="scientific">Ogataea philodendri</name>
    <dbReference type="NCBI Taxonomy" id="1378263"/>
    <lineage>
        <taxon>Eukaryota</taxon>
        <taxon>Fungi</taxon>
        <taxon>Dikarya</taxon>
        <taxon>Ascomycota</taxon>
        <taxon>Saccharomycotina</taxon>
        <taxon>Pichiomycetes</taxon>
        <taxon>Pichiales</taxon>
        <taxon>Pichiaceae</taxon>
        <taxon>Ogataea</taxon>
    </lineage>
</organism>
<reference evidence="1" key="2">
    <citation type="submission" date="2021-01" db="EMBL/GenBank/DDBJ databases">
        <authorList>
            <person name="Schikora-Tamarit M.A."/>
        </authorList>
    </citation>
    <scope>NUCLEOTIDE SEQUENCE</scope>
    <source>
        <strain evidence="1">CBS6075</strain>
    </source>
</reference>
<dbReference type="RefSeq" id="XP_046063503.1">
    <property type="nucleotide sequence ID" value="XM_046202114.1"/>
</dbReference>
<dbReference type="EMBL" id="JAEUBE010000137">
    <property type="protein sequence ID" value="KAH3669240.1"/>
    <property type="molecule type" value="Genomic_DNA"/>
</dbReference>
<evidence type="ECO:0000313" key="2">
    <source>
        <dbReference type="Proteomes" id="UP000769157"/>
    </source>
</evidence>
<evidence type="ECO:0000313" key="1">
    <source>
        <dbReference type="EMBL" id="KAH3669240.1"/>
    </source>
</evidence>
<proteinExistence type="predicted"/>
<comment type="caution">
    <text evidence="1">The sequence shown here is derived from an EMBL/GenBank/DDBJ whole genome shotgun (WGS) entry which is preliminary data.</text>
</comment>
<sequence>MLIFSSILRWTLPSSESISTQDSSVSGNDSSLEFEQVLPVTALLSSKISGVLGVNSCCHVVAFKSLTRFHRCLQSGVVWLARYERFSTALEMTSALRLDSKALSES</sequence>
<protein>
    <submittedName>
        <fullName evidence="1">Uncharacterized protein</fullName>
    </submittedName>
</protein>
<gene>
    <name evidence="1" type="ORF">OGAPHI_001361</name>
</gene>
<accession>A0A9P8PCM9</accession>
<dbReference type="Proteomes" id="UP000769157">
    <property type="component" value="Unassembled WGS sequence"/>
</dbReference>
<keyword evidence="2" id="KW-1185">Reference proteome</keyword>
<dbReference type="AlphaFoldDB" id="A0A9P8PCM9"/>
<reference evidence="1" key="1">
    <citation type="journal article" date="2021" name="Open Biol.">
        <title>Shared evolutionary footprints suggest mitochondrial oxidative damage underlies multiple complex I losses in fungi.</title>
        <authorList>
            <person name="Schikora-Tamarit M.A."/>
            <person name="Marcet-Houben M."/>
            <person name="Nosek J."/>
            <person name="Gabaldon T."/>
        </authorList>
    </citation>
    <scope>NUCLEOTIDE SEQUENCE</scope>
    <source>
        <strain evidence="1">CBS6075</strain>
    </source>
</reference>